<dbReference type="GO" id="GO:0030674">
    <property type="term" value="F:protein-macromolecule adaptor activity"/>
    <property type="evidence" value="ECO:0007669"/>
    <property type="project" value="TreeGrafter"/>
</dbReference>
<dbReference type="SUPFAM" id="SSF48371">
    <property type="entry name" value="ARM repeat"/>
    <property type="match status" value="1"/>
</dbReference>
<dbReference type="GO" id="GO:0010506">
    <property type="term" value="P:regulation of autophagy"/>
    <property type="evidence" value="ECO:0007669"/>
    <property type="project" value="TreeGrafter"/>
</dbReference>
<dbReference type="WBParaSite" id="PSU_v2.g20052.t1">
    <property type="protein sequence ID" value="PSU_v2.g20052.t1"/>
    <property type="gene ID" value="PSU_v2.g20052"/>
</dbReference>
<organism evidence="1 2">
    <name type="scientific">Panagrolaimus superbus</name>
    <dbReference type="NCBI Taxonomy" id="310955"/>
    <lineage>
        <taxon>Eukaryota</taxon>
        <taxon>Metazoa</taxon>
        <taxon>Ecdysozoa</taxon>
        <taxon>Nematoda</taxon>
        <taxon>Chromadorea</taxon>
        <taxon>Rhabditida</taxon>
        <taxon>Tylenchina</taxon>
        <taxon>Panagrolaimomorpha</taxon>
        <taxon>Panagrolaimoidea</taxon>
        <taxon>Panagrolaimidae</taxon>
        <taxon>Panagrolaimus</taxon>
    </lineage>
</organism>
<protein>
    <submittedName>
        <fullName evidence="2">Uncharacterized protein</fullName>
    </submittedName>
</protein>
<dbReference type="Gene3D" id="2.130.10.10">
    <property type="entry name" value="YVTN repeat-like/Quinoprotein amine dehydrogenase"/>
    <property type="match status" value="2"/>
</dbReference>
<evidence type="ECO:0000313" key="1">
    <source>
        <dbReference type="Proteomes" id="UP000887577"/>
    </source>
</evidence>
<dbReference type="SUPFAM" id="SSF50978">
    <property type="entry name" value="WD40 repeat-like"/>
    <property type="match status" value="1"/>
</dbReference>
<reference evidence="2" key="1">
    <citation type="submission" date="2022-11" db="UniProtKB">
        <authorList>
            <consortium name="WormBaseParasite"/>
        </authorList>
    </citation>
    <scope>IDENTIFICATION</scope>
</reference>
<dbReference type="Proteomes" id="UP000887577">
    <property type="component" value="Unplaced"/>
</dbReference>
<dbReference type="GO" id="GO:0038202">
    <property type="term" value="P:TORC1 signaling"/>
    <property type="evidence" value="ECO:0007669"/>
    <property type="project" value="TreeGrafter"/>
</dbReference>
<evidence type="ECO:0000313" key="2">
    <source>
        <dbReference type="WBParaSite" id="PSU_v2.g20052.t1"/>
    </source>
</evidence>
<dbReference type="PANTHER" id="PTHR12848">
    <property type="entry name" value="REGULATORY-ASSOCIATED PROTEIN OF MTOR"/>
    <property type="match status" value="1"/>
</dbReference>
<dbReference type="GO" id="GO:0030307">
    <property type="term" value="P:positive regulation of cell growth"/>
    <property type="evidence" value="ECO:0007669"/>
    <property type="project" value="TreeGrafter"/>
</dbReference>
<name>A0A914YRN4_9BILA</name>
<dbReference type="GO" id="GO:0005737">
    <property type="term" value="C:cytoplasm"/>
    <property type="evidence" value="ECO:0007669"/>
    <property type="project" value="TreeGrafter"/>
</dbReference>
<dbReference type="GO" id="GO:0071230">
    <property type="term" value="P:cellular response to amino acid stimulus"/>
    <property type="evidence" value="ECO:0007669"/>
    <property type="project" value="TreeGrafter"/>
</dbReference>
<keyword evidence="1" id="KW-1185">Reference proteome</keyword>
<accession>A0A914YRN4</accession>
<dbReference type="InterPro" id="IPR004083">
    <property type="entry name" value="Raptor"/>
</dbReference>
<dbReference type="AlphaFoldDB" id="A0A914YRN4"/>
<dbReference type="GO" id="GO:0031931">
    <property type="term" value="C:TORC1 complex"/>
    <property type="evidence" value="ECO:0007669"/>
    <property type="project" value="InterPro"/>
</dbReference>
<dbReference type="InterPro" id="IPR015943">
    <property type="entry name" value="WD40/YVTN_repeat-like_dom_sf"/>
</dbReference>
<dbReference type="InterPro" id="IPR036322">
    <property type="entry name" value="WD40_repeat_dom_sf"/>
</dbReference>
<dbReference type="GO" id="GO:0009267">
    <property type="term" value="P:cellular response to starvation"/>
    <property type="evidence" value="ECO:0007669"/>
    <property type="project" value="TreeGrafter"/>
</dbReference>
<proteinExistence type="predicted"/>
<dbReference type="PANTHER" id="PTHR12848:SF16">
    <property type="entry name" value="REGULATORY-ASSOCIATED PROTEIN OF MTOR"/>
    <property type="match status" value="1"/>
</dbReference>
<dbReference type="InterPro" id="IPR016024">
    <property type="entry name" value="ARM-type_fold"/>
</dbReference>
<sequence>MDFLNQPEVQNCKMLCVWLLIGLGKLWNNFDKARWQAVRITSYIEVANFLLDDVPEVRAAAVYALGQLMRNKSVNNEHATSTNNYICDSLTNSCGWDGSVLVRLELVVAIQWFIIDYHNRFAETCLELDKRVFQDSQRISESSTNGGGSVANFSADRRTLSVGSQSSEGGSLTTSMNTSTFNTAVPSLTGRLYDRQNIYHQWQLLEKKALLSPFERIWVIALRLSFDPMSQVRDIAKKLVLYVTNEAEEIRKRIDEANSATLDSPKVKFVVGSPMTSEVLNALAKSNSLKQRIRNSSSGGDSSRTIDKFSAVSSSAIFTPKRRLNEFKVEDSQQPYIAVKDTDVLEPITTTEFVDWCGKIFNKRIYRTLYDEEQSGARDWMVDGVTRFTSLIPSDWALHTAEGVEHTAKRDVTRIQKCDPNTFPSSLTINFDRTIHCLEWSYLRPFVYVCDGRKVQVFNTRVNSRTVTPKFEFVVNDDPLFEDPLSDIIVVNEKNHEMLLMGTQDGLISVWDPYFDEHSHDNSGTAKMLTSNHIFNDQTRIYNNYQNNINNKRFTKYSHNKINHTLYRWDQNNGRLLCGGNVRIARIWDAWAEKNKTDINLDMKDGISSSLCADFNQELVCIGFNSGVSSIYDIRIAGKFSKIMGIRSETRSKVVGCSFLGESSTLVIGHEDGIIKVYDPRQFEEPLEVFKADEYRVSSSVKSSPYSNPLTASFMSFGSLNNNVVKRPNYPLTMNNMIVQSSNSIIACAMNDSTIRLFDLEGKRHKSLEYVLHPQTTQPILPSTVSTMRFHSRRVHLAVATEKNVVGIYVVN</sequence>